<evidence type="ECO:0000256" key="3">
    <source>
        <dbReference type="ARBA" id="ARBA00022737"/>
    </source>
</evidence>
<comment type="subcellular location">
    <subcellularLocation>
        <location evidence="1">Cytoplasm</location>
        <location evidence="1">Cytoskeleton</location>
        <location evidence="1">Cilium axoneme</location>
    </subcellularLocation>
</comment>
<accession>A0ABD2Q7S5</accession>
<dbReference type="PANTHER" id="PTHR12086">
    <property type="entry name" value="EF-HAND DOMAIN C-TERMINAL CONTAINING PROTEIN"/>
    <property type="match status" value="1"/>
</dbReference>
<evidence type="ECO:0000313" key="8">
    <source>
        <dbReference type="Proteomes" id="UP001626550"/>
    </source>
</evidence>
<proteinExistence type="predicted"/>
<keyword evidence="5" id="KW-0966">Cell projection</keyword>
<evidence type="ECO:0000256" key="5">
    <source>
        <dbReference type="ARBA" id="ARBA00023273"/>
    </source>
</evidence>
<dbReference type="PANTHER" id="PTHR12086:SF9">
    <property type="entry name" value="EF-HAND DOMAIN-CONTAINING PROTEIN 1"/>
    <property type="match status" value="1"/>
</dbReference>
<gene>
    <name evidence="7" type="primary">EFHC1</name>
    <name evidence="7" type="ORF">Ciccas_005746</name>
</gene>
<evidence type="ECO:0000256" key="2">
    <source>
        <dbReference type="ARBA" id="ARBA00022490"/>
    </source>
</evidence>
<evidence type="ECO:0000256" key="4">
    <source>
        <dbReference type="ARBA" id="ARBA00023212"/>
    </source>
</evidence>
<dbReference type="AlphaFoldDB" id="A0ABD2Q7S5"/>
<dbReference type="FunFam" id="2.30.29.170:FF:000001">
    <property type="entry name" value="EF-hand domain containing 1"/>
    <property type="match status" value="1"/>
</dbReference>
<evidence type="ECO:0000313" key="7">
    <source>
        <dbReference type="EMBL" id="KAL3315624.1"/>
    </source>
</evidence>
<dbReference type="Proteomes" id="UP001626550">
    <property type="component" value="Unassembled WGS sequence"/>
</dbReference>
<sequence>MTILEPPRNNSGIPQGKLLKRHRLPKNDLGEFYHWRELNVAMNLPIYGRVYRLTNCDKFTRDFLESEGIVLNEGEVDPEDPYLEQRITRETLREYKTPSSYDARRQTLENDRKVLRFYAIWDDRSEMYGDCRNFNINYYLADDTLEVTEIHKPNDGYDPFAQLIKRGPAPKTMAHIPRDYPTIYLEPTPQVLKEYFRPIDLKIGNTVVINGRKFLIYDCDQFTKAWYHENFGYTEFTPIDVSLPEETMPKLELPPYNDFGMPDDSLMQMKCFVPKPPKTDVPKLVDYGTKQLRYSACLESPNAEDAIRKFLLIYNLSNDMISVREIGVKNSGFPRQKFLKNCRCLKPGATMDEPDYYGPLDFAPGSKIILFGHRFRLQGVDTYVIKFMEANPHLFPNELIDAWKQTMQVMGNCIPQELHEELV</sequence>
<dbReference type="Pfam" id="PF06565">
    <property type="entry name" value="DM10_dom"/>
    <property type="match status" value="3"/>
</dbReference>
<feature type="domain" description="DM10" evidence="6">
    <location>
        <begin position="1"/>
        <end position="68"/>
    </location>
</feature>
<evidence type="ECO:0000256" key="1">
    <source>
        <dbReference type="ARBA" id="ARBA00004430"/>
    </source>
</evidence>
<feature type="domain" description="DM10" evidence="6">
    <location>
        <begin position="288"/>
        <end position="392"/>
    </location>
</feature>
<comment type="caution">
    <text evidence="7">The sequence shown here is derived from an EMBL/GenBank/DDBJ whole genome shotgun (WGS) entry which is preliminary data.</text>
</comment>
<dbReference type="FunFam" id="2.30.29.170:FF:000002">
    <property type="entry name" value="EF-hand domain (C-terminal) containing 1"/>
    <property type="match status" value="1"/>
</dbReference>
<keyword evidence="2" id="KW-0963">Cytoplasm</keyword>
<dbReference type="PROSITE" id="PS51336">
    <property type="entry name" value="DM10"/>
    <property type="match status" value="3"/>
</dbReference>
<keyword evidence="4" id="KW-0206">Cytoskeleton</keyword>
<dbReference type="EMBL" id="JBJKFK010000704">
    <property type="protein sequence ID" value="KAL3315624.1"/>
    <property type="molecule type" value="Genomic_DNA"/>
</dbReference>
<reference evidence="7 8" key="1">
    <citation type="submission" date="2024-11" db="EMBL/GenBank/DDBJ databases">
        <title>Adaptive evolution of stress response genes in parasites aligns with host niche diversity.</title>
        <authorList>
            <person name="Hahn C."/>
            <person name="Resl P."/>
        </authorList>
    </citation>
    <scope>NUCLEOTIDE SEQUENCE [LARGE SCALE GENOMIC DNA]</scope>
    <source>
        <strain evidence="7">EGGRZ-B1_66</strain>
        <tissue evidence="7">Body</tissue>
    </source>
</reference>
<evidence type="ECO:0000259" key="6">
    <source>
        <dbReference type="PROSITE" id="PS51336"/>
    </source>
</evidence>
<dbReference type="SMART" id="SM00676">
    <property type="entry name" value="DM10"/>
    <property type="match status" value="3"/>
</dbReference>
<organism evidence="7 8">
    <name type="scientific">Cichlidogyrus casuarinus</name>
    <dbReference type="NCBI Taxonomy" id="1844966"/>
    <lineage>
        <taxon>Eukaryota</taxon>
        <taxon>Metazoa</taxon>
        <taxon>Spiralia</taxon>
        <taxon>Lophotrochozoa</taxon>
        <taxon>Platyhelminthes</taxon>
        <taxon>Monogenea</taxon>
        <taxon>Monopisthocotylea</taxon>
        <taxon>Dactylogyridea</taxon>
        <taxon>Ancyrocephalidae</taxon>
        <taxon>Cichlidogyrus</taxon>
    </lineage>
</organism>
<dbReference type="Gene3D" id="2.30.29.170">
    <property type="match status" value="3"/>
</dbReference>
<name>A0ABD2Q7S5_9PLAT</name>
<dbReference type="InterPro" id="IPR006602">
    <property type="entry name" value="DM10_dom"/>
</dbReference>
<feature type="domain" description="DM10" evidence="6">
    <location>
        <begin position="111"/>
        <end position="231"/>
    </location>
</feature>
<protein>
    <submittedName>
        <fullName evidence="7">EF-hand domain-containing protein 1</fullName>
    </submittedName>
</protein>
<dbReference type="GO" id="GO:0005930">
    <property type="term" value="C:axoneme"/>
    <property type="evidence" value="ECO:0007669"/>
    <property type="project" value="UniProtKB-SubCell"/>
</dbReference>
<keyword evidence="3" id="KW-0677">Repeat</keyword>
<keyword evidence="8" id="KW-1185">Reference proteome</keyword>
<dbReference type="InterPro" id="IPR040193">
    <property type="entry name" value="EFHC1/EFHC2/EFHB"/>
</dbReference>